<organism evidence="8 9">
    <name type="scientific">Flavobacterium suaedae</name>
    <dbReference type="NCBI Taxonomy" id="1767027"/>
    <lineage>
        <taxon>Bacteria</taxon>
        <taxon>Pseudomonadati</taxon>
        <taxon>Bacteroidota</taxon>
        <taxon>Flavobacteriia</taxon>
        <taxon>Flavobacteriales</taxon>
        <taxon>Flavobacteriaceae</taxon>
        <taxon>Flavobacterium</taxon>
    </lineage>
</organism>
<dbReference type="PROSITE" id="PS50109">
    <property type="entry name" value="HIS_KIN"/>
    <property type="match status" value="1"/>
</dbReference>
<comment type="catalytic activity">
    <reaction evidence="1">
        <text>ATP + protein L-histidine = ADP + protein N-phospho-L-histidine.</text>
        <dbReference type="EC" id="2.7.13.3"/>
    </reaction>
</comment>
<dbReference type="Gene3D" id="1.10.287.130">
    <property type="match status" value="1"/>
</dbReference>
<dbReference type="EMBL" id="BMJE01000004">
    <property type="protein sequence ID" value="GGB79306.1"/>
    <property type="molecule type" value="Genomic_DNA"/>
</dbReference>
<dbReference type="RefSeq" id="WP_229665931.1">
    <property type="nucleotide sequence ID" value="NZ_BMJE01000004.1"/>
</dbReference>
<dbReference type="EC" id="2.7.13.3" evidence="2"/>
<dbReference type="Pfam" id="PF00512">
    <property type="entry name" value="HisKA"/>
    <property type="match status" value="1"/>
</dbReference>
<keyword evidence="9" id="KW-1185">Reference proteome</keyword>
<dbReference type="SMART" id="SM00387">
    <property type="entry name" value="HATPase_c"/>
    <property type="match status" value="1"/>
</dbReference>
<evidence type="ECO:0000256" key="2">
    <source>
        <dbReference type="ARBA" id="ARBA00012438"/>
    </source>
</evidence>
<feature type="domain" description="Histidine kinase" evidence="7">
    <location>
        <begin position="136"/>
        <end position="345"/>
    </location>
</feature>
<evidence type="ECO:0000256" key="4">
    <source>
        <dbReference type="ARBA" id="ARBA00022679"/>
    </source>
</evidence>
<name>A0ABQ1JWZ7_9FLAO</name>
<dbReference type="Pfam" id="PF02518">
    <property type="entry name" value="HATPase_c"/>
    <property type="match status" value="1"/>
</dbReference>
<dbReference type="InterPro" id="IPR050351">
    <property type="entry name" value="BphY/WalK/GraS-like"/>
</dbReference>
<protein>
    <recommendedName>
        <fullName evidence="2">histidine kinase</fullName>
        <ecNumber evidence="2">2.7.13.3</ecNumber>
    </recommendedName>
</protein>
<dbReference type="InterPro" id="IPR005467">
    <property type="entry name" value="His_kinase_dom"/>
</dbReference>
<dbReference type="SUPFAM" id="SSF55874">
    <property type="entry name" value="ATPase domain of HSP90 chaperone/DNA topoisomerase II/histidine kinase"/>
    <property type="match status" value="1"/>
</dbReference>
<evidence type="ECO:0000256" key="6">
    <source>
        <dbReference type="SAM" id="Coils"/>
    </source>
</evidence>
<evidence type="ECO:0000259" key="7">
    <source>
        <dbReference type="PROSITE" id="PS50109"/>
    </source>
</evidence>
<dbReference type="InterPro" id="IPR003594">
    <property type="entry name" value="HATPase_dom"/>
</dbReference>
<dbReference type="GO" id="GO:0016301">
    <property type="term" value="F:kinase activity"/>
    <property type="evidence" value="ECO:0007669"/>
    <property type="project" value="UniProtKB-KW"/>
</dbReference>
<sequence length="347" mass="40179">MDKMNSLLKRQMRKFLDTENVPGTEAFLDAVNESYSNYEDQIALLQRAMMLSSDELFVANQKLREEAENLKEINKNLEFILNSMRREKNGDSSGNFNPAHYIKKQSAEIVKITRQREKLLKSLEAQNQELNEYAHVVSHDLKSPLRNINTLITWVIEDSENKLSEDSKNSLDMILFNIEKMDLLVKGILDYSSIDKLESENRVVDFNNLIEEITRTIALPENIKIKIKNTLPKLYGNFYRFRQLFQNLIENAIKYNDKEEGIIEIGSEEYEKEVKFYVKDNGVGIPDTYFNKIFNIFTKLDSNDQSSGIGLSIVKKIVTFYGGKIWLESTENIGTTFYFTISKHGTA</sequence>
<dbReference type="InterPro" id="IPR036097">
    <property type="entry name" value="HisK_dim/P_sf"/>
</dbReference>
<gene>
    <name evidence="8" type="ORF">GCM10007424_19340</name>
</gene>
<dbReference type="PRINTS" id="PR00344">
    <property type="entry name" value="BCTRLSENSOR"/>
</dbReference>
<comment type="caution">
    <text evidence="8">The sequence shown here is derived from an EMBL/GenBank/DDBJ whole genome shotgun (WGS) entry which is preliminary data.</text>
</comment>
<dbReference type="CDD" id="cd00082">
    <property type="entry name" value="HisKA"/>
    <property type="match status" value="1"/>
</dbReference>
<feature type="coiled-coil region" evidence="6">
    <location>
        <begin position="28"/>
        <end position="136"/>
    </location>
</feature>
<keyword evidence="6" id="KW-0175">Coiled coil</keyword>
<dbReference type="PANTHER" id="PTHR42878:SF15">
    <property type="entry name" value="BACTERIOPHYTOCHROME"/>
    <property type="match status" value="1"/>
</dbReference>
<dbReference type="PANTHER" id="PTHR42878">
    <property type="entry name" value="TWO-COMPONENT HISTIDINE KINASE"/>
    <property type="match status" value="1"/>
</dbReference>
<dbReference type="InterPro" id="IPR036890">
    <property type="entry name" value="HATPase_C_sf"/>
</dbReference>
<accession>A0ABQ1JWZ7</accession>
<evidence type="ECO:0000313" key="9">
    <source>
        <dbReference type="Proteomes" id="UP000615760"/>
    </source>
</evidence>
<evidence type="ECO:0000256" key="3">
    <source>
        <dbReference type="ARBA" id="ARBA00022553"/>
    </source>
</evidence>
<evidence type="ECO:0000313" key="8">
    <source>
        <dbReference type="EMBL" id="GGB79306.1"/>
    </source>
</evidence>
<proteinExistence type="predicted"/>
<dbReference type="SUPFAM" id="SSF47384">
    <property type="entry name" value="Homodimeric domain of signal transducing histidine kinase"/>
    <property type="match status" value="1"/>
</dbReference>
<evidence type="ECO:0000256" key="5">
    <source>
        <dbReference type="ARBA" id="ARBA00022777"/>
    </source>
</evidence>
<dbReference type="Gene3D" id="3.30.565.10">
    <property type="entry name" value="Histidine kinase-like ATPase, C-terminal domain"/>
    <property type="match status" value="1"/>
</dbReference>
<dbReference type="SMART" id="SM00388">
    <property type="entry name" value="HisKA"/>
    <property type="match status" value="1"/>
</dbReference>
<keyword evidence="5 8" id="KW-0418">Kinase</keyword>
<reference evidence="9" key="1">
    <citation type="journal article" date="2019" name="Int. J. Syst. Evol. Microbiol.">
        <title>The Global Catalogue of Microorganisms (GCM) 10K type strain sequencing project: providing services to taxonomists for standard genome sequencing and annotation.</title>
        <authorList>
            <consortium name="The Broad Institute Genomics Platform"/>
            <consortium name="The Broad Institute Genome Sequencing Center for Infectious Disease"/>
            <person name="Wu L."/>
            <person name="Ma J."/>
        </authorList>
    </citation>
    <scope>NUCLEOTIDE SEQUENCE [LARGE SCALE GENOMIC DNA]</scope>
    <source>
        <strain evidence="9">CGMCC 1.15461</strain>
    </source>
</reference>
<dbReference type="InterPro" id="IPR003661">
    <property type="entry name" value="HisK_dim/P_dom"/>
</dbReference>
<dbReference type="InterPro" id="IPR004358">
    <property type="entry name" value="Sig_transdc_His_kin-like_C"/>
</dbReference>
<keyword evidence="3" id="KW-0597">Phosphoprotein</keyword>
<keyword evidence="4" id="KW-0808">Transferase</keyword>
<dbReference type="Proteomes" id="UP000615760">
    <property type="component" value="Unassembled WGS sequence"/>
</dbReference>
<evidence type="ECO:0000256" key="1">
    <source>
        <dbReference type="ARBA" id="ARBA00000085"/>
    </source>
</evidence>